<dbReference type="Proteomes" id="UP000053647">
    <property type="component" value="Unassembled WGS sequence"/>
</dbReference>
<evidence type="ECO:0000313" key="2">
    <source>
        <dbReference type="EMBL" id="KIJ09491.1"/>
    </source>
</evidence>
<feature type="region of interest" description="Disordered" evidence="1">
    <location>
        <begin position="179"/>
        <end position="235"/>
    </location>
</feature>
<name>A0A0C9TQN2_PAXIN</name>
<evidence type="ECO:0000256" key="1">
    <source>
        <dbReference type="SAM" id="MobiDB-lite"/>
    </source>
</evidence>
<reference evidence="3" key="2">
    <citation type="submission" date="2015-01" db="EMBL/GenBank/DDBJ databases">
        <title>Evolutionary Origins and Diversification of the Mycorrhizal Mutualists.</title>
        <authorList>
            <consortium name="DOE Joint Genome Institute"/>
            <consortium name="Mycorrhizal Genomics Consortium"/>
            <person name="Kohler A."/>
            <person name="Kuo A."/>
            <person name="Nagy L.G."/>
            <person name="Floudas D."/>
            <person name="Copeland A."/>
            <person name="Barry K.W."/>
            <person name="Cichocki N."/>
            <person name="Veneault-Fourrey C."/>
            <person name="LaButti K."/>
            <person name="Lindquist E.A."/>
            <person name="Lipzen A."/>
            <person name="Lundell T."/>
            <person name="Morin E."/>
            <person name="Murat C."/>
            <person name="Riley R."/>
            <person name="Ohm R."/>
            <person name="Sun H."/>
            <person name="Tunlid A."/>
            <person name="Henrissat B."/>
            <person name="Grigoriev I.V."/>
            <person name="Hibbett D.S."/>
            <person name="Martin F."/>
        </authorList>
    </citation>
    <scope>NUCLEOTIDE SEQUENCE [LARGE SCALE GENOMIC DNA]</scope>
    <source>
        <strain evidence="3">ATCC 200175</strain>
    </source>
</reference>
<dbReference type="EMBL" id="KN819458">
    <property type="protein sequence ID" value="KIJ09491.1"/>
    <property type="molecule type" value="Genomic_DNA"/>
</dbReference>
<feature type="compositionally biased region" description="Acidic residues" evidence="1">
    <location>
        <begin position="195"/>
        <end position="221"/>
    </location>
</feature>
<protein>
    <submittedName>
        <fullName evidence="2">Uncharacterized protein</fullName>
    </submittedName>
</protein>
<sequence length="235" mass="26153">EVKPDDIGKAWPDHFDTTIRQLNERIIPAFQFSPKELLLGIVVNTTPTPTAAAVTAPQAIQVNVQLAYVDQQRLDAADKAAQHAIARKAIFDRRVLRSKAGEVVFKTGELVQVYDNALDNTLSTARKLLPRWSAPKRIANQVGNSYRLTTLEGDPLNGLMHARRIRCFTPREGTALAETQQLEAEGQGNTSEREGDTEDEEDIRSETDEEEQEIEEPEEEASANPEARIQKGGHM</sequence>
<dbReference type="OrthoDB" id="2615638at2759"/>
<organism evidence="2 3">
    <name type="scientific">Paxillus involutus ATCC 200175</name>
    <dbReference type="NCBI Taxonomy" id="664439"/>
    <lineage>
        <taxon>Eukaryota</taxon>
        <taxon>Fungi</taxon>
        <taxon>Dikarya</taxon>
        <taxon>Basidiomycota</taxon>
        <taxon>Agaricomycotina</taxon>
        <taxon>Agaricomycetes</taxon>
        <taxon>Agaricomycetidae</taxon>
        <taxon>Boletales</taxon>
        <taxon>Paxilineae</taxon>
        <taxon>Paxillaceae</taxon>
        <taxon>Paxillus</taxon>
    </lineage>
</organism>
<gene>
    <name evidence="2" type="ORF">PAXINDRAFT_17432</name>
</gene>
<keyword evidence="3" id="KW-1185">Reference proteome</keyword>
<feature type="compositionally biased region" description="Polar residues" evidence="1">
    <location>
        <begin position="179"/>
        <end position="190"/>
    </location>
</feature>
<dbReference type="HOGENOM" id="CLU_1182619_0_0_1"/>
<reference evidence="2 3" key="1">
    <citation type="submission" date="2014-06" db="EMBL/GenBank/DDBJ databases">
        <authorList>
            <consortium name="DOE Joint Genome Institute"/>
            <person name="Kuo A."/>
            <person name="Kohler A."/>
            <person name="Nagy L.G."/>
            <person name="Floudas D."/>
            <person name="Copeland A."/>
            <person name="Barry K.W."/>
            <person name="Cichocki N."/>
            <person name="Veneault-Fourrey C."/>
            <person name="LaButti K."/>
            <person name="Lindquist E.A."/>
            <person name="Lipzen A."/>
            <person name="Lundell T."/>
            <person name="Morin E."/>
            <person name="Murat C."/>
            <person name="Sun H."/>
            <person name="Tunlid A."/>
            <person name="Henrissat B."/>
            <person name="Grigoriev I.V."/>
            <person name="Hibbett D.S."/>
            <person name="Martin F."/>
            <person name="Nordberg H.P."/>
            <person name="Cantor M.N."/>
            <person name="Hua S.X."/>
        </authorList>
    </citation>
    <scope>NUCLEOTIDE SEQUENCE [LARGE SCALE GENOMIC DNA]</scope>
    <source>
        <strain evidence="2 3">ATCC 200175</strain>
    </source>
</reference>
<evidence type="ECO:0000313" key="3">
    <source>
        <dbReference type="Proteomes" id="UP000053647"/>
    </source>
</evidence>
<proteinExistence type="predicted"/>
<feature type="non-terminal residue" evidence="2">
    <location>
        <position position="1"/>
    </location>
</feature>
<dbReference type="AlphaFoldDB" id="A0A0C9TQN2"/>
<accession>A0A0C9TQN2</accession>